<dbReference type="InterPro" id="IPR036890">
    <property type="entry name" value="HATPase_C_sf"/>
</dbReference>
<evidence type="ECO:0000259" key="11">
    <source>
        <dbReference type="Pfam" id="PF07730"/>
    </source>
</evidence>
<dbReference type="Pfam" id="PF02518">
    <property type="entry name" value="HATPase_c"/>
    <property type="match status" value="1"/>
</dbReference>
<keyword evidence="5" id="KW-0547">Nucleotide-binding</keyword>
<evidence type="ECO:0000256" key="9">
    <source>
        <dbReference type="SAM" id="Phobius"/>
    </source>
</evidence>
<dbReference type="Pfam" id="PF07730">
    <property type="entry name" value="HisKA_3"/>
    <property type="match status" value="1"/>
</dbReference>
<evidence type="ECO:0000256" key="4">
    <source>
        <dbReference type="ARBA" id="ARBA00022679"/>
    </source>
</evidence>
<dbReference type="PANTHER" id="PTHR24421:SF10">
    <property type="entry name" value="NITRATE_NITRITE SENSOR PROTEIN NARQ"/>
    <property type="match status" value="1"/>
</dbReference>
<comment type="caution">
    <text evidence="12">The sequence shown here is derived from an EMBL/GenBank/DDBJ whole genome shotgun (WGS) entry which is preliminary data.</text>
</comment>
<evidence type="ECO:0000256" key="8">
    <source>
        <dbReference type="ARBA" id="ARBA00023012"/>
    </source>
</evidence>
<evidence type="ECO:0000256" key="7">
    <source>
        <dbReference type="ARBA" id="ARBA00022840"/>
    </source>
</evidence>
<dbReference type="Gene3D" id="3.30.565.10">
    <property type="entry name" value="Histidine kinase-like ATPase, C-terminal domain"/>
    <property type="match status" value="1"/>
</dbReference>
<gene>
    <name evidence="12" type="ORF">NIE79_001728</name>
</gene>
<keyword evidence="9" id="KW-0812">Transmembrane</keyword>
<keyword evidence="3" id="KW-0597">Phosphoprotein</keyword>
<feature type="transmembrane region" description="Helical" evidence="9">
    <location>
        <begin position="97"/>
        <end position="117"/>
    </location>
</feature>
<feature type="transmembrane region" description="Helical" evidence="9">
    <location>
        <begin position="9"/>
        <end position="28"/>
    </location>
</feature>
<dbReference type="GO" id="GO:0016301">
    <property type="term" value="F:kinase activity"/>
    <property type="evidence" value="ECO:0007669"/>
    <property type="project" value="UniProtKB-KW"/>
</dbReference>
<dbReference type="EC" id="2.7.13.3" evidence="2"/>
<evidence type="ECO:0000313" key="13">
    <source>
        <dbReference type="Proteomes" id="UP001201629"/>
    </source>
</evidence>
<dbReference type="Gene3D" id="1.20.5.1930">
    <property type="match status" value="1"/>
</dbReference>
<feature type="transmembrane region" description="Helical" evidence="9">
    <location>
        <begin position="149"/>
        <end position="170"/>
    </location>
</feature>
<sequence length="397" mass="41526">MSTPDLRRWWVRLAQAAGLVAMGLLVLFDLRFGAPESLAALLLLLVRMGLAVATVPLWLPVHRLGSRLLPLAALVLACASLAVTAAGLVFFNGSYLISGSWGLAESAGLIGVVFVVARWGAPRLAPWAAVAAGLAVAALPLRVGTESLLVIFGLLQVLAAAGAAGVGLYLRIMAAGRERAIALVRAEQRAEFARDLHDFIAHHVTGIVVQAQGARFVAEQDPQRVIVALEQIERAGAETMASMRRMVGILRNPDAPPDAPLAPLAGVTELEPLLTGFNGAANAPARLHVDGDLNGLPVEVSTSAYRVVMEGLTNTRQHAPDARSVDVAVRRTPDWLLVRVADDGASPRTAPARGHGFGLIGLTERVRALGGTITAGPGVAGGWVLDAAFPLRVAVAR</sequence>
<keyword evidence="8" id="KW-0902">Two-component regulatory system</keyword>
<dbReference type="EMBL" id="JAKKFD010000002">
    <property type="protein sequence ID" value="MCG5441600.1"/>
    <property type="molecule type" value="Genomic_DNA"/>
</dbReference>
<dbReference type="RefSeq" id="WP_238677009.1">
    <property type="nucleotide sequence ID" value="NZ_JAKKFD010000002.1"/>
</dbReference>
<accession>A0ABS9MVA2</accession>
<evidence type="ECO:0000256" key="3">
    <source>
        <dbReference type="ARBA" id="ARBA00022553"/>
    </source>
</evidence>
<reference evidence="12 13" key="1">
    <citation type="submission" date="2022-01" db="EMBL/GenBank/DDBJ databases">
        <authorList>
            <person name="Riesco R."/>
            <person name="Trujillo M.E."/>
        </authorList>
    </citation>
    <scope>NUCLEOTIDE SEQUENCE [LARGE SCALE GENOMIC DNA]</scope>
    <source>
        <strain evidence="12 13">NIE79</strain>
    </source>
</reference>
<name>A0ABS9MVA2_9ACTN</name>
<evidence type="ECO:0000256" key="5">
    <source>
        <dbReference type="ARBA" id="ARBA00022741"/>
    </source>
</evidence>
<keyword evidence="7" id="KW-0067">ATP-binding</keyword>
<feature type="domain" description="Signal transduction histidine kinase subgroup 3 dimerisation and phosphoacceptor" evidence="11">
    <location>
        <begin position="189"/>
        <end position="253"/>
    </location>
</feature>
<dbReference type="PANTHER" id="PTHR24421">
    <property type="entry name" value="NITRATE/NITRITE SENSOR PROTEIN NARX-RELATED"/>
    <property type="match status" value="1"/>
</dbReference>
<evidence type="ECO:0000256" key="6">
    <source>
        <dbReference type="ARBA" id="ARBA00022777"/>
    </source>
</evidence>
<evidence type="ECO:0000256" key="1">
    <source>
        <dbReference type="ARBA" id="ARBA00000085"/>
    </source>
</evidence>
<dbReference type="InterPro" id="IPR003594">
    <property type="entry name" value="HATPase_dom"/>
</dbReference>
<organism evidence="12 13">
    <name type="scientific">Micromonospora trifolii</name>
    <dbReference type="NCBI Taxonomy" id="2911208"/>
    <lineage>
        <taxon>Bacteria</taxon>
        <taxon>Bacillati</taxon>
        <taxon>Actinomycetota</taxon>
        <taxon>Actinomycetes</taxon>
        <taxon>Micromonosporales</taxon>
        <taxon>Micromonosporaceae</taxon>
        <taxon>Micromonospora</taxon>
    </lineage>
</organism>
<keyword evidence="13" id="KW-1185">Reference proteome</keyword>
<dbReference type="SUPFAM" id="SSF55874">
    <property type="entry name" value="ATPase domain of HSP90 chaperone/DNA topoisomerase II/histidine kinase"/>
    <property type="match status" value="1"/>
</dbReference>
<dbReference type="CDD" id="cd16917">
    <property type="entry name" value="HATPase_UhpB-NarQ-NarX-like"/>
    <property type="match status" value="1"/>
</dbReference>
<keyword evidence="4" id="KW-0808">Transferase</keyword>
<feature type="transmembrane region" description="Helical" evidence="9">
    <location>
        <begin position="124"/>
        <end position="143"/>
    </location>
</feature>
<proteinExistence type="predicted"/>
<comment type="catalytic activity">
    <reaction evidence="1">
        <text>ATP + protein L-histidine = ADP + protein N-phospho-L-histidine.</text>
        <dbReference type="EC" id="2.7.13.3"/>
    </reaction>
</comment>
<evidence type="ECO:0000256" key="2">
    <source>
        <dbReference type="ARBA" id="ARBA00012438"/>
    </source>
</evidence>
<evidence type="ECO:0000313" key="12">
    <source>
        <dbReference type="EMBL" id="MCG5441600.1"/>
    </source>
</evidence>
<feature type="transmembrane region" description="Helical" evidence="9">
    <location>
        <begin position="40"/>
        <end position="59"/>
    </location>
</feature>
<evidence type="ECO:0000259" key="10">
    <source>
        <dbReference type="Pfam" id="PF02518"/>
    </source>
</evidence>
<keyword evidence="9" id="KW-1133">Transmembrane helix</keyword>
<feature type="domain" description="Histidine kinase/HSP90-like ATPase" evidence="10">
    <location>
        <begin position="302"/>
        <end position="385"/>
    </location>
</feature>
<protein>
    <recommendedName>
        <fullName evidence="2">histidine kinase</fullName>
        <ecNumber evidence="2">2.7.13.3</ecNumber>
    </recommendedName>
</protein>
<feature type="transmembrane region" description="Helical" evidence="9">
    <location>
        <begin position="71"/>
        <end position="91"/>
    </location>
</feature>
<keyword evidence="6 12" id="KW-0418">Kinase</keyword>
<dbReference type="InterPro" id="IPR011712">
    <property type="entry name" value="Sig_transdc_His_kin_sub3_dim/P"/>
</dbReference>
<keyword evidence="9" id="KW-0472">Membrane</keyword>
<dbReference type="Proteomes" id="UP001201629">
    <property type="component" value="Unassembled WGS sequence"/>
</dbReference>
<dbReference type="InterPro" id="IPR050482">
    <property type="entry name" value="Sensor_HK_TwoCompSys"/>
</dbReference>